<dbReference type="GO" id="GO:0046872">
    <property type="term" value="F:metal ion binding"/>
    <property type="evidence" value="ECO:0007669"/>
    <property type="project" value="UniProtKB-KW"/>
</dbReference>
<dbReference type="GO" id="GO:0043565">
    <property type="term" value="F:sequence-specific DNA binding"/>
    <property type="evidence" value="ECO:0007669"/>
    <property type="project" value="InterPro"/>
</dbReference>
<feature type="non-terminal residue" evidence="7">
    <location>
        <position position="1"/>
    </location>
</feature>
<comment type="subcellular location">
    <subcellularLocation>
        <location evidence="2">Cytoplasm</location>
    </subcellularLocation>
    <subcellularLocation>
        <location evidence="1">Nucleus</location>
    </subcellularLocation>
</comment>
<reference evidence="7" key="1">
    <citation type="journal article" date="2015" name="J. Med. Entomol.">
        <title>A Deep Insight Into the Sialotranscriptome of the Chagas Disease Vector, Panstrongylus megistus (Hemiptera: Heteroptera).</title>
        <authorList>
            <person name="Ribeiro J.M."/>
            <person name="Schwarz A."/>
            <person name="Francischetti I.M."/>
        </authorList>
    </citation>
    <scope>NUCLEOTIDE SEQUENCE</scope>
    <source>
        <tissue evidence="7">Salivary glands</tissue>
    </source>
</reference>
<dbReference type="GO" id="GO:0005634">
    <property type="term" value="C:nucleus"/>
    <property type="evidence" value="ECO:0007669"/>
    <property type="project" value="UniProtKB-SubCell"/>
</dbReference>
<dbReference type="InterPro" id="IPR016069">
    <property type="entry name" value="Translin_C"/>
</dbReference>
<keyword evidence="6" id="KW-0479">Metal-binding</keyword>
<feature type="binding site" evidence="6">
    <location>
        <position position="192"/>
    </location>
    <ligand>
        <name>Mg(2+)</name>
        <dbReference type="ChEBI" id="CHEBI:18420"/>
    </ligand>
</feature>
<evidence type="ECO:0000256" key="4">
    <source>
        <dbReference type="ARBA" id="ARBA00022490"/>
    </source>
</evidence>
<dbReference type="Gene3D" id="1.20.58.190">
    <property type="entry name" value="Translin, domain 1"/>
    <property type="match status" value="1"/>
</dbReference>
<proteinExistence type="evidence at transcript level"/>
<dbReference type="GO" id="GO:0005737">
    <property type="term" value="C:cytoplasm"/>
    <property type="evidence" value="ECO:0007669"/>
    <property type="project" value="UniProtKB-SubCell"/>
</dbReference>
<sequence length="285" mass="32910">NHSYKYYQERKMGPRRKFREKRNDGKEDTVIMAAFRKFADELDTKHDKHERIVKISRDITIESKRLIFSLHSLLRNDDISEASEKIKEGLRKIILTHFTNITLELENEDPYQYLRAFSPGLQEFIEAITLYSFIVKNGTLFTWGDVKEELNVHVDIRRDKPDGPPEIIGTRRLQGPVPLTEYILGIEDLTGELMRLAIGQLGAGKFNAALKTTTFVKYIYTGLLLLSHVQSREFVKKLSIVRQSLDKMEYACYVMHVRGSEVQAHPSQFSSTSMPLPLSQDCLDI</sequence>
<feature type="binding site" evidence="6">
    <location>
        <position position="126"/>
    </location>
    <ligand>
        <name>Mg(2+)</name>
        <dbReference type="ChEBI" id="CHEBI:18420"/>
    </ligand>
</feature>
<organism evidence="7">
    <name type="scientific">Panstrongylus megistus</name>
    <dbReference type="NCBI Taxonomy" id="65343"/>
    <lineage>
        <taxon>Eukaryota</taxon>
        <taxon>Metazoa</taxon>
        <taxon>Ecdysozoa</taxon>
        <taxon>Arthropoda</taxon>
        <taxon>Hexapoda</taxon>
        <taxon>Insecta</taxon>
        <taxon>Pterygota</taxon>
        <taxon>Neoptera</taxon>
        <taxon>Paraneoptera</taxon>
        <taxon>Hemiptera</taxon>
        <taxon>Heteroptera</taxon>
        <taxon>Panheteroptera</taxon>
        <taxon>Cimicomorpha</taxon>
        <taxon>Reduviidae</taxon>
        <taxon>Triatominae</taxon>
        <taxon>Panstrongylus</taxon>
    </lineage>
</organism>
<accession>A0A069DQX0</accession>
<keyword evidence="5" id="KW-0539">Nucleus</keyword>
<dbReference type="InterPro" id="IPR016068">
    <property type="entry name" value="Translin_N"/>
</dbReference>
<keyword evidence="4" id="KW-0963">Cytoplasm</keyword>
<protein>
    <submittedName>
        <fullName evidence="7">Putative translin-associated protein x</fullName>
    </submittedName>
</protein>
<dbReference type="Gene3D" id="1.20.58.200">
    <property type="entry name" value="Translin, domain 2"/>
    <property type="match status" value="1"/>
</dbReference>
<dbReference type="AlphaFoldDB" id="A0A069DQX0"/>
<comment type="similarity">
    <text evidence="3">Belongs to the translin family.</text>
</comment>
<dbReference type="CDD" id="cd14820">
    <property type="entry name" value="TRAX"/>
    <property type="match status" value="1"/>
</dbReference>
<evidence type="ECO:0000256" key="3">
    <source>
        <dbReference type="ARBA" id="ARBA00005902"/>
    </source>
</evidence>
<name>A0A069DQX0_9HEMI</name>
<keyword evidence="6" id="KW-0460">Magnesium</keyword>
<dbReference type="SUPFAM" id="SSF74784">
    <property type="entry name" value="Translin"/>
    <property type="match status" value="1"/>
</dbReference>
<evidence type="ECO:0000256" key="5">
    <source>
        <dbReference type="ARBA" id="ARBA00023242"/>
    </source>
</evidence>
<evidence type="ECO:0000313" key="7">
    <source>
        <dbReference type="EMBL" id="JAC86463.1"/>
    </source>
</evidence>
<evidence type="ECO:0000256" key="2">
    <source>
        <dbReference type="ARBA" id="ARBA00004496"/>
    </source>
</evidence>
<evidence type="ECO:0000256" key="1">
    <source>
        <dbReference type="ARBA" id="ARBA00004123"/>
    </source>
</evidence>
<dbReference type="InterPro" id="IPR036081">
    <property type="entry name" value="Translin_sf"/>
</dbReference>
<dbReference type="EMBL" id="GBGD01002426">
    <property type="protein sequence ID" value="JAC86463.1"/>
    <property type="molecule type" value="mRNA"/>
</dbReference>
<evidence type="ECO:0000256" key="6">
    <source>
        <dbReference type="PIRSR" id="PIRSR602848-1"/>
    </source>
</evidence>
<dbReference type="FunFam" id="1.20.58.200:FF:000001">
    <property type="entry name" value="Translin-associated factor X"/>
    <property type="match status" value="1"/>
</dbReference>
<dbReference type="InterPro" id="IPR002848">
    <property type="entry name" value="Translin_fam"/>
</dbReference>
<dbReference type="PANTHER" id="PTHR10741">
    <property type="entry name" value="TRANSLIN AND TRANSLIN ASSOCIATED PROTEIN X"/>
    <property type="match status" value="1"/>
</dbReference>
<dbReference type="Pfam" id="PF01997">
    <property type="entry name" value="Translin"/>
    <property type="match status" value="1"/>
</dbReference>